<proteinExistence type="predicted"/>
<name>A0A939GBP7_9BACT</name>
<evidence type="ECO:0000256" key="1">
    <source>
        <dbReference type="ARBA" id="ARBA00022801"/>
    </source>
</evidence>
<evidence type="ECO:0000313" key="6">
    <source>
        <dbReference type="EMBL" id="MBO0933453.1"/>
    </source>
</evidence>
<comment type="caution">
    <text evidence="6">The sequence shown here is derived from an EMBL/GenBank/DDBJ whole genome shotgun (WGS) entry which is preliminary data.</text>
</comment>
<keyword evidence="3" id="KW-0732">Signal</keyword>
<protein>
    <submittedName>
        <fullName evidence="6">DUF11 domain-containing protein</fullName>
    </submittedName>
</protein>
<keyword evidence="7" id="KW-1185">Reference proteome</keyword>
<dbReference type="Pfam" id="PF03629">
    <property type="entry name" value="SASA"/>
    <property type="match status" value="1"/>
</dbReference>
<keyword evidence="1" id="KW-0378">Hydrolase</keyword>
<dbReference type="InterPro" id="IPR036514">
    <property type="entry name" value="SGNH_hydro_sf"/>
</dbReference>
<dbReference type="Pfam" id="PF01345">
    <property type="entry name" value="DUF11"/>
    <property type="match status" value="2"/>
</dbReference>
<evidence type="ECO:0000256" key="3">
    <source>
        <dbReference type="SAM" id="SignalP"/>
    </source>
</evidence>
<dbReference type="Proteomes" id="UP000664795">
    <property type="component" value="Unassembled WGS sequence"/>
</dbReference>
<sequence length="796" mass="84836">MIRLSYPLICLYLLLVQPVNAQLTITFPTTRFVTQRGTDNQGHLSIAGHLTVAADFVEAQLTPIAVGQGVASAWQTVQTHPGPLVMGYITGAGGWYVLTVRAIRNGVMVAQATVQPVGIGEVFITAGQSNARGFGIGDNDLGTDTDRVSGIDTINHYYPSNLPALFSAGTPMPYATYVPLTAGKRIFPMGESSWGWAELGDYIVNRFNVPVAFYNAGWDSSIIENWNNTAHGIPACNLYYCVANWPNLQPYTNLRQVMNYYGTIGGFRAVLWHQGESENAKSSTIPLYAARLDSLIRQARQDFNGRTMPWVVARASFDGQTTTPAVVAQQNQVIQTPNFGVFEGPLNDTILNRNSGQPNVHFGNALRPTPHPRYYLNNGPSVPFNMGLSRFARNWNNSLNTSFFQTAQPILPIHFAATESVATAQGGVFFGGDSVAVKFASLGTYNAGNQWQVQVLDSRGRFKATLGIGASSPIRVRWPDSLSTGNYRVRVVSTNPVVAGAPTPMFALVGDTDVRLSSSARRRVLNPGDSTTIFITATNDGPLSASAIGWQCRLPANTTALPVSGNVSVANGIVSGTISTLGSGVSNTMAFRLTVQVAGQYLVAAEIMQCTPTDRDSQPATGTADGQDDTAQLDLRVGNSGPIYPSPNPNQVPLPALQSNQPAPVPNLADLSLRMQVSSRALRLNDLVTYTLFITNAGGATASNIGVTAYLPAGVQFVDSNDMGAGGGGISGTISSLPMNGSTSMQFRARVMAVGVKQTRAQLRYATPADPDSTPGNGLPTPTGEDDEAVVDFRVD</sequence>
<dbReference type="InterPro" id="IPR051172">
    <property type="entry name" value="Chlamydia_OmcB"/>
</dbReference>
<dbReference type="SUPFAM" id="SSF52266">
    <property type="entry name" value="SGNH hydrolase"/>
    <property type="match status" value="1"/>
</dbReference>
<dbReference type="InterPro" id="IPR005181">
    <property type="entry name" value="SASA"/>
</dbReference>
<evidence type="ECO:0000256" key="2">
    <source>
        <dbReference type="SAM" id="MobiDB-lite"/>
    </source>
</evidence>
<feature type="domain" description="DUF11" evidence="4">
    <location>
        <begin position="670"/>
        <end position="774"/>
    </location>
</feature>
<dbReference type="NCBIfam" id="TIGR01451">
    <property type="entry name" value="B_ant_repeat"/>
    <property type="match status" value="1"/>
</dbReference>
<feature type="signal peptide" evidence="3">
    <location>
        <begin position="1"/>
        <end position="21"/>
    </location>
</feature>
<dbReference type="InterPro" id="IPR047589">
    <property type="entry name" value="DUF11_rpt"/>
</dbReference>
<evidence type="ECO:0000259" key="4">
    <source>
        <dbReference type="Pfam" id="PF01345"/>
    </source>
</evidence>
<evidence type="ECO:0000259" key="5">
    <source>
        <dbReference type="Pfam" id="PF03629"/>
    </source>
</evidence>
<dbReference type="AlphaFoldDB" id="A0A939GBP7"/>
<feature type="domain" description="DUF11" evidence="4">
    <location>
        <begin position="513"/>
        <end position="618"/>
    </location>
</feature>
<feature type="region of interest" description="Disordered" evidence="2">
    <location>
        <begin position="765"/>
        <end position="796"/>
    </location>
</feature>
<dbReference type="EMBL" id="JAFMYU010000019">
    <property type="protein sequence ID" value="MBO0933453.1"/>
    <property type="molecule type" value="Genomic_DNA"/>
</dbReference>
<dbReference type="InterPro" id="IPR001434">
    <property type="entry name" value="OmcB-like_DUF11"/>
</dbReference>
<gene>
    <name evidence="6" type="ORF">J2I48_20755</name>
</gene>
<feature type="domain" description="Sialate O-acetylesterase" evidence="5">
    <location>
        <begin position="263"/>
        <end position="341"/>
    </location>
</feature>
<accession>A0A939GBP7</accession>
<dbReference type="Gene3D" id="3.40.50.1110">
    <property type="entry name" value="SGNH hydrolase"/>
    <property type="match status" value="1"/>
</dbReference>
<reference evidence="6 7" key="1">
    <citation type="submission" date="2021-03" db="EMBL/GenBank/DDBJ databases">
        <title>Fibrella sp. HMF5036 genome sequencing and assembly.</title>
        <authorList>
            <person name="Kang H."/>
            <person name="Kim H."/>
            <person name="Bae S."/>
            <person name="Joh K."/>
        </authorList>
    </citation>
    <scope>NUCLEOTIDE SEQUENCE [LARGE SCALE GENOMIC DNA]</scope>
    <source>
        <strain evidence="6 7">HMF5036</strain>
    </source>
</reference>
<dbReference type="GO" id="GO:0016788">
    <property type="term" value="F:hydrolase activity, acting on ester bonds"/>
    <property type="evidence" value="ECO:0007669"/>
    <property type="project" value="UniProtKB-ARBA"/>
</dbReference>
<organism evidence="6 7">
    <name type="scientific">Fibrella aquatilis</name>
    <dbReference type="NCBI Taxonomy" id="2817059"/>
    <lineage>
        <taxon>Bacteria</taxon>
        <taxon>Pseudomonadati</taxon>
        <taxon>Bacteroidota</taxon>
        <taxon>Cytophagia</taxon>
        <taxon>Cytophagales</taxon>
        <taxon>Spirosomataceae</taxon>
        <taxon>Fibrella</taxon>
    </lineage>
</organism>
<feature type="chain" id="PRO_5038034151" evidence="3">
    <location>
        <begin position="22"/>
        <end position="796"/>
    </location>
</feature>
<feature type="region of interest" description="Disordered" evidence="2">
    <location>
        <begin position="636"/>
        <end position="658"/>
    </location>
</feature>
<evidence type="ECO:0000313" key="7">
    <source>
        <dbReference type="Proteomes" id="UP000664795"/>
    </source>
</evidence>
<dbReference type="PANTHER" id="PTHR34819">
    <property type="entry name" value="LARGE CYSTEINE-RICH PERIPLASMIC PROTEIN OMCB"/>
    <property type="match status" value="1"/>
</dbReference>